<accession>A0A8H8RA13</accession>
<keyword evidence="3" id="KW-1185">Reference proteome</keyword>
<comment type="caution">
    <text evidence="2">The sequence shown here is derived from an EMBL/GenBank/DDBJ whole genome shotgun (WGS) entry which is preliminary data.</text>
</comment>
<organism evidence="2 3">
    <name type="scientific">Lachnellula subtilissima</name>
    <dbReference type="NCBI Taxonomy" id="602034"/>
    <lineage>
        <taxon>Eukaryota</taxon>
        <taxon>Fungi</taxon>
        <taxon>Dikarya</taxon>
        <taxon>Ascomycota</taxon>
        <taxon>Pezizomycotina</taxon>
        <taxon>Leotiomycetes</taxon>
        <taxon>Helotiales</taxon>
        <taxon>Lachnaceae</taxon>
        <taxon>Lachnellula</taxon>
    </lineage>
</organism>
<evidence type="ECO:0000313" key="2">
    <source>
        <dbReference type="EMBL" id="TVY31361.1"/>
    </source>
</evidence>
<feature type="domain" description="DUF5672" evidence="1">
    <location>
        <begin position="117"/>
        <end position="185"/>
    </location>
</feature>
<reference evidence="2 3" key="1">
    <citation type="submission" date="2018-05" db="EMBL/GenBank/DDBJ databases">
        <title>Genome sequencing and assembly of the regulated plant pathogen Lachnellula willkommii and related sister species for the development of diagnostic species identification markers.</title>
        <authorList>
            <person name="Giroux E."/>
            <person name="Bilodeau G."/>
        </authorList>
    </citation>
    <scope>NUCLEOTIDE SEQUENCE [LARGE SCALE GENOMIC DNA]</scope>
    <source>
        <strain evidence="2 3">CBS 197.66</strain>
    </source>
</reference>
<dbReference type="Proteomes" id="UP000462212">
    <property type="component" value="Unassembled WGS sequence"/>
</dbReference>
<gene>
    <name evidence="2" type="ORF">LSUB1_G008955</name>
</gene>
<protein>
    <recommendedName>
        <fullName evidence="1">DUF5672 domain-containing protein</fullName>
    </recommendedName>
</protein>
<sequence>MISVEERLRAYSDHFPSTPSPLDPAESSISPIPETRIGKHLKSHAADIYEGTFNGTITDKVAVIIESRFRTNLIPLILHFGSVLGDSWPIIILTSAESVSQFSASSALAQYVQNGIVQVRVLPQDLMLTDSDAMNHFLTQAWLWENLSPAEHVLLFQSDSMLCANAARSVNDYFEYDFVGAPIAAGGGM</sequence>
<evidence type="ECO:0000259" key="1">
    <source>
        <dbReference type="Pfam" id="PF18922"/>
    </source>
</evidence>
<feature type="non-terminal residue" evidence="2">
    <location>
        <position position="1"/>
    </location>
</feature>
<dbReference type="EMBL" id="QGMJ01001616">
    <property type="protein sequence ID" value="TVY31361.1"/>
    <property type="molecule type" value="Genomic_DNA"/>
</dbReference>
<dbReference type="AlphaFoldDB" id="A0A8H8RA13"/>
<name>A0A8H8RA13_9HELO</name>
<dbReference type="OrthoDB" id="10025998at2759"/>
<dbReference type="InterPro" id="IPR043729">
    <property type="entry name" value="DUF5672"/>
</dbReference>
<dbReference type="Pfam" id="PF18922">
    <property type="entry name" value="DUF5672"/>
    <property type="match status" value="1"/>
</dbReference>
<evidence type="ECO:0000313" key="3">
    <source>
        <dbReference type="Proteomes" id="UP000462212"/>
    </source>
</evidence>
<proteinExistence type="predicted"/>